<accession>A0A2G9RBV0</accession>
<name>A0A2G9RBV0_AQUCT</name>
<sequence length="39" mass="4544">MCYQRNSIKVMCCCAWTILGSQLKSTRNVSGQEYQLTLW</sequence>
<evidence type="ECO:0000313" key="1">
    <source>
        <dbReference type="EMBL" id="PIO25366.1"/>
    </source>
</evidence>
<dbReference type="AlphaFoldDB" id="A0A2G9RBV0"/>
<dbReference type="EMBL" id="KV948913">
    <property type="protein sequence ID" value="PIO25366.1"/>
    <property type="molecule type" value="Genomic_DNA"/>
</dbReference>
<gene>
    <name evidence="1" type="ORF">AB205_0152460</name>
</gene>
<organism evidence="1">
    <name type="scientific">Aquarana catesbeiana</name>
    <name type="common">American bullfrog</name>
    <name type="synonym">Rana catesbeiana</name>
    <dbReference type="NCBI Taxonomy" id="8400"/>
    <lineage>
        <taxon>Eukaryota</taxon>
        <taxon>Metazoa</taxon>
        <taxon>Chordata</taxon>
        <taxon>Craniata</taxon>
        <taxon>Vertebrata</taxon>
        <taxon>Euteleostomi</taxon>
        <taxon>Amphibia</taxon>
        <taxon>Batrachia</taxon>
        <taxon>Anura</taxon>
        <taxon>Neobatrachia</taxon>
        <taxon>Ranoidea</taxon>
        <taxon>Ranidae</taxon>
        <taxon>Aquarana</taxon>
    </lineage>
</organism>
<dbReference type="OrthoDB" id="9981115at2759"/>
<protein>
    <submittedName>
        <fullName evidence="1">Uncharacterized protein</fullName>
    </submittedName>
</protein>
<proteinExistence type="predicted"/>
<reference evidence="1" key="1">
    <citation type="submission" date="2017-08" db="EMBL/GenBank/DDBJ databases">
        <title>Assembly of the North American Bullfrog Genome.</title>
        <authorList>
            <person name="Warren R.L."/>
            <person name="Vandervalk B.P."/>
            <person name="Kucuk E."/>
            <person name="Birol I."/>
            <person name="Helbing C."/>
            <person name="Pandoh P."/>
            <person name="Behsaz B."/>
            <person name="Mohamadi H."/>
            <person name="Chu J."/>
            <person name="Jackman S."/>
            <person name="Hammond S.A."/>
            <person name="Veldhoen N."/>
            <person name="Kirk H."/>
            <person name="Zhao Y."/>
            <person name="Coope R."/>
            <person name="Pleasance S."/>
            <person name="Moore R."/>
            <person name="Holt R."/>
        </authorList>
    </citation>
    <scope>NUCLEOTIDE SEQUENCE</scope>
    <source>
        <strain evidence="1">Bruno</strain>
        <tissue evidence="1">Liver</tissue>
    </source>
</reference>